<reference evidence="2 3" key="1">
    <citation type="submission" date="2016-10" db="EMBL/GenBank/DDBJ databases">
        <title>Genome Sequence of Pseudomonas putida GM4FR.</title>
        <authorList>
            <person name="Poehlein A."/>
            <person name="Wemheuer F."/>
            <person name="Hollensteiner J."/>
            <person name="Wemheuer B."/>
        </authorList>
    </citation>
    <scope>NUCLEOTIDE SEQUENCE [LARGE SCALE GENOMIC DNA]</scope>
    <source>
        <strain evidence="2 3">GM4FR</strain>
    </source>
</reference>
<dbReference type="InterPro" id="IPR020915">
    <property type="entry name" value="UPF0311"/>
</dbReference>
<evidence type="ECO:0000256" key="1">
    <source>
        <dbReference type="SAM" id="SignalP"/>
    </source>
</evidence>
<protein>
    <submittedName>
        <fullName evidence="2">Uncharacterized protein</fullName>
    </submittedName>
</protein>
<dbReference type="Proteomes" id="UP000186736">
    <property type="component" value="Unassembled WGS sequence"/>
</dbReference>
<proteinExistence type="predicted"/>
<dbReference type="RefSeq" id="WP_075803442.1">
    <property type="nucleotide sequence ID" value="NZ_MKZO01000021.1"/>
</dbReference>
<feature type="signal peptide" evidence="1">
    <location>
        <begin position="1"/>
        <end position="22"/>
    </location>
</feature>
<sequence>MKTTTHTLLVTALGLLVGVVQAGELKDSKPDRVKTELVMQINVKLGADEDMGKGAEGHRINYPIIGGHFVASGFKGEVIPGGADMSVERNDGVTKIDALYRLKTEDGQVIIIHNYGLWRPTAAGLAKQAKGEELTQADFYCRTVPSFSTPAGKYDWLEDYTYVGTIDDVNDKEVLIGVYRVDGV</sequence>
<evidence type="ECO:0000313" key="3">
    <source>
        <dbReference type="Proteomes" id="UP000186736"/>
    </source>
</evidence>
<comment type="caution">
    <text evidence="2">The sequence shown here is derived from an EMBL/GenBank/DDBJ whole genome shotgun (WGS) entry which is preliminary data.</text>
</comment>
<evidence type="ECO:0000313" key="2">
    <source>
        <dbReference type="EMBL" id="OLS62565.1"/>
    </source>
</evidence>
<organism evidence="2 3">
    <name type="scientific">Pseudomonas putida</name>
    <name type="common">Arthrobacter siderocapsulatus</name>
    <dbReference type="NCBI Taxonomy" id="303"/>
    <lineage>
        <taxon>Bacteria</taxon>
        <taxon>Pseudomonadati</taxon>
        <taxon>Pseudomonadota</taxon>
        <taxon>Gammaproteobacteria</taxon>
        <taxon>Pseudomonadales</taxon>
        <taxon>Pseudomonadaceae</taxon>
        <taxon>Pseudomonas</taxon>
    </lineage>
</organism>
<dbReference type="Gene3D" id="2.40.160.20">
    <property type="match status" value="1"/>
</dbReference>
<feature type="chain" id="PRO_5012073622" evidence="1">
    <location>
        <begin position="23"/>
        <end position="184"/>
    </location>
</feature>
<dbReference type="PANTHER" id="PTHR37315:SF1">
    <property type="entry name" value="UPF0311 PROTEIN BLR7842"/>
    <property type="match status" value="1"/>
</dbReference>
<dbReference type="Pfam" id="PF11578">
    <property type="entry name" value="DUF3237"/>
    <property type="match status" value="1"/>
</dbReference>
<dbReference type="EMBL" id="MKZO01000021">
    <property type="protein sequence ID" value="OLS62565.1"/>
    <property type="molecule type" value="Genomic_DNA"/>
</dbReference>
<keyword evidence="1" id="KW-0732">Signal</keyword>
<dbReference type="AlphaFoldDB" id="A0A1Q9R5E0"/>
<gene>
    <name evidence="2" type="ORF">PSEMO_25150</name>
</gene>
<dbReference type="OrthoDB" id="5294829at2"/>
<dbReference type="PANTHER" id="PTHR37315">
    <property type="entry name" value="UPF0311 PROTEIN BLR7842"/>
    <property type="match status" value="1"/>
</dbReference>
<accession>A0A1Q9R5E0</accession>
<name>A0A1Q9R5E0_PSEPU</name>